<dbReference type="Proteomes" id="UP000178656">
    <property type="component" value="Unassembled WGS sequence"/>
</dbReference>
<evidence type="ECO:0000256" key="1">
    <source>
        <dbReference type="SAM" id="Phobius"/>
    </source>
</evidence>
<dbReference type="AlphaFoldDB" id="A0A1F5T810"/>
<keyword evidence="1" id="KW-1133">Transmembrane helix</keyword>
<proteinExistence type="predicted"/>
<name>A0A1F5T810_9BACT</name>
<protein>
    <submittedName>
        <fullName evidence="2">Uncharacterized protein</fullName>
    </submittedName>
</protein>
<reference evidence="2 3" key="1">
    <citation type="journal article" date="2016" name="Nat. Commun.">
        <title>Thousands of microbial genomes shed light on interconnected biogeochemical processes in an aquifer system.</title>
        <authorList>
            <person name="Anantharaman K."/>
            <person name="Brown C.T."/>
            <person name="Hug L.A."/>
            <person name="Sharon I."/>
            <person name="Castelle C.J."/>
            <person name="Probst A.J."/>
            <person name="Thomas B.C."/>
            <person name="Singh A."/>
            <person name="Wilkins M.J."/>
            <person name="Karaoz U."/>
            <person name="Brodie E.L."/>
            <person name="Williams K.H."/>
            <person name="Hubbard S.S."/>
            <person name="Banfield J.F."/>
        </authorList>
    </citation>
    <scope>NUCLEOTIDE SEQUENCE [LARGE SCALE GENOMIC DNA]</scope>
</reference>
<accession>A0A1F5T810</accession>
<keyword evidence="1" id="KW-0472">Membrane</keyword>
<evidence type="ECO:0000313" key="3">
    <source>
        <dbReference type="Proteomes" id="UP000178656"/>
    </source>
</evidence>
<gene>
    <name evidence="2" type="ORF">A2482_04950</name>
</gene>
<dbReference type="EMBL" id="MFGM01000066">
    <property type="protein sequence ID" value="OGF34883.1"/>
    <property type="molecule type" value="Genomic_DNA"/>
</dbReference>
<feature type="transmembrane region" description="Helical" evidence="1">
    <location>
        <begin position="96"/>
        <end position="117"/>
    </location>
</feature>
<comment type="caution">
    <text evidence="2">The sequence shown here is derived from an EMBL/GenBank/DDBJ whole genome shotgun (WGS) entry which is preliminary data.</text>
</comment>
<sequence>MICDFRFYINNFYFMFDEQTPTSASNAPSAATTPTSQPEVNAITPPAADDIHTMPMEYYLGANTVAATNSGKPIQARPAVGAQMNAGTAVVGKKKWVNYVLIGGLVVVVGISAFLLFKSYQKPAATTTTQSVIEDMPEPEPAVVAETDATVEIVSPPEVVVAPETIELKKFDPAELNKFTLGLMLGADGDNDGLTDAEETLFGTDPAMMDSDGDIYKDAEEILSLYSPVDSGAIRLFDKKDIVNYYTNPKYGYKLLYPSTWLIQPLNSDDPNDLMITSNQNEFLDVLVYDKKAAQSLKNWYLEMVPTVNATDLKEYQTLKKLNALESPDGFTVYIEGTSKDKVYAVNYNIGLKEQASFSTVFFMAVQSFELTPVTAVPVSGAKAP</sequence>
<organism evidence="2 3">
    <name type="scientific">Candidatus Falkowbacteria bacterium RIFOXYC2_FULL_48_21</name>
    <dbReference type="NCBI Taxonomy" id="1798005"/>
    <lineage>
        <taxon>Bacteria</taxon>
        <taxon>Candidatus Falkowiibacteriota</taxon>
    </lineage>
</organism>
<evidence type="ECO:0000313" key="2">
    <source>
        <dbReference type="EMBL" id="OGF34883.1"/>
    </source>
</evidence>
<keyword evidence="1" id="KW-0812">Transmembrane</keyword>